<dbReference type="InterPro" id="IPR013766">
    <property type="entry name" value="Thioredoxin_domain"/>
</dbReference>
<dbReference type="SUPFAM" id="SSF52833">
    <property type="entry name" value="Thioredoxin-like"/>
    <property type="match status" value="1"/>
</dbReference>
<evidence type="ECO:0000259" key="1">
    <source>
        <dbReference type="PROSITE" id="PS51352"/>
    </source>
</evidence>
<dbReference type="GO" id="GO:0016209">
    <property type="term" value="F:antioxidant activity"/>
    <property type="evidence" value="ECO:0007669"/>
    <property type="project" value="InterPro"/>
</dbReference>
<sequence length="190" mass="20536">MLAACDTGAEEEAQETVAAADESEAIDLTGTLLRDFAGERIPAVTVIDPDGARLDLRDVDGPVLMNLWATWCRPCVVEMPLLDELAADLEGEVRVLTVSADLKGAEVVQPFFDRYELPNLPRWMDSGNDLANAFDGGPLLPLTVLYDAEGREVWRITGAYDWASASAREEVREALSVEAGDAPDTNPSVS</sequence>
<evidence type="ECO:0000313" key="2">
    <source>
        <dbReference type="EMBL" id="RJY10087.1"/>
    </source>
</evidence>
<name>A0A419RWE0_9SPHN</name>
<dbReference type="Gene3D" id="3.40.30.10">
    <property type="entry name" value="Glutaredoxin"/>
    <property type="match status" value="1"/>
</dbReference>
<organism evidence="2 3">
    <name type="scientific">Aurantiacibacter aquimixticola</name>
    <dbReference type="NCBI Taxonomy" id="1958945"/>
    <lineage>
        <taxon>Bacteria</taxon>
        <taxon>Pseudomonadati</taxon>
        <taxon>Pseudomonadota</taxon>
        <taxon>Alphaproteobacteria</taxon>
        <taxon>Sphingomonadales</taxon>
        <taxon>Erythrobacteraceae</taxon>
        <taxon>Aurantiacibacter</taxon>
    </lineage>
</organism>
<dbReference type="InterPro" id="IPR000866">
    <property type="entry name" value="AhpC/TSA"/>
</dbReference>
<gene>
    <name evidence="2" type="ORF">D6201_00210</name>
</gene>
<proteinExistence type="predicted"/>
<keyword evidence="3" id="KW-1185">Reference proteome</keyword>
<evidence type="ECO:0000313" key="3">
    <source>
        <dbReference type="Proteomes" id="UP000285232"/>
    </source>
</evidence>
<dbReference type="PANTHER" id="PTHR42852">
    <property type="entry name" value="THIOL:DISULFIDE INTERCHANGE PROTEIN DSBE"/>
    <property type="match status" value="1"/>
</dbReference>
<dbReference type="PROSITE" id="PS51352">
    <property type="entry name" value="THIOREDOXIN_2"/>
    <property type="match status" value="1"/>
</dbReference>
<protein>
    <submittedName>
        <fullName evidence="2">TlpA family protein disulfide reductase</fullName>
    </submittedName>
</protein>
<comment type="caution">
    <text evidence="2">The sequence shown here is derived from an EMBL/GenBank/DDBJ whole genome shotgun (WGS) entry which is preliminary data.</text>
</comment>
<dbReference type="Proteomes" id="UP000285232">
    <property type="component" value="Unassembled WGS sequence"/>
</dbReference>
<feature type="domain" description="Thioredoxin" evidence="1">
    <location>
        <begin position="35"/>
        <end position="180"/>
    </location>
</feature>
<dbReference type="EMBL" id="RAHX01000001">
    <property type="protein sequence ID" value="RJY10087.1"/>
    <property type="molecule type" value="Genomic_DNA"/>
</dbReference>
<reference evidence="2 3" key="1">
    <citation type="journal article" date="2017" name="Int. J. Syst. Evol. Microbiol.">
        <title>Erythrobacter aquimixticola sp. nov., isolated from the junction between the ocean and a freshwater spring.</title>
        <authorList>
            <person name="Park S."/>
            <person name="Jung Y.T."/>
            <person name="Choi S.J."/>
            <person name="Yoon J.H."/>
        </authorList>
    </citation>
    <scope>NUCLEOTIDE SEQUENCE [LARGE SCALE GENOMIC DNA]</scope>
    <source>
        <strain evidence="2 3">JSSK-14</strain>
    </source>
</reference>
<dbReference type="GO" id="GO:0016491">
    <property type="term" value="F:oxidoreductase activity"/>
    <property type="evidence" value="ECO:0007669"/>
    <property type="project" value="InterPro"/>
</dbReference>
<dbReference type="InterPro" id="IPR050553">
    <property type="entry name" value="Thioredoxin_ResA/DsbE_sf"/>
</dbReference>
<dbReference type="Pfam" id="PF00578">
    <property type="entry name" value="AhpC-TSA"/>
    <property type="match status" value="1"/>
</dbReference>
<dbReference type="OrthoDB" id="9799347at2"/>
<dbReference type="PANTHER" id="PTHR42852:SF13">
    <property type="entry name" value="PROTEIN DIPZ"/>
    <property type="match status" value="1"/>
</dbReference>
<dbReference type="InterPro" id="IPR036249">
    <property type="entry name" value="Thioredoxin-like_sf"/>
</dbReference>
<dbReference type="AlphaFoldDB" id="A0A419RWE0"/>
<dbReference type="CDD" id="cd02966">
    <property type="entry name" value="TlpA_like_family"/>
    <property type="match status" value="1"/>
</dbReference>
<accession>A0A419RWE0</accession>